<dbReference type="Proteomes" id="UP000033710">
    <property type="component" value="Unassembled WGS sequence"/>
</dbReference>
<feature type="compositionally biased region" description="Basic residues" evidence="1">
    <location>
        <begin position="998"/>
        <end position="1008"/>
    </location>
</feature>
<feature type="region of interest" description="Disordered" evidence="1">
    <location>
        <begin position="958"/>
        <end position="1078"/>
    </location>
</feature>
<evidence type="ECO:0000313" key="3">
    <source>
        <dbReference type="EMBL" id="KJR82417.1"/>
    </source>
</evidence>
<accession>A0A0F2LY68</accession>
<protein>
    <recommendedName>
        <fullName evidence="2">C2H2-type domain-containing protein</fullName>
    </recommendedName>
</protein>
<feature type="compositionally biased region" description="Low complexity" evidence="1">
    <location>
        <begin position="338"/>
        <end position="349"/>
    </location>
</feature>
<feature type="region of interest" description="Disordered" evidence="1">
    <location>
        <begin position="385"/>
        <end position="439"/>
    </location>
</feature>
<dbReference type="SUPFAM" id="SSF51182">
    <property type="entry name" value="RmlC-like cupins"/>
    <property type="match status" value="1"/>
</dbReference>
<dbReference type="InterPro" id="IPR013087">
    <property type="entry name" value="Znf_C2H2_type"/>
</dbReference>
<evidence type="ECO:0000259" key="2">
    <source>
        <dbReference type="PROSITE" id="PS00028"/>
    </source>
</evidence>
<dbReference type="EMBL" id="AXCR01000010">
    <property type="protein sequence ID" value="KJR82417.1"/>
    <property type="molecule type" value="Genomic_DNA"/>
</dbReference>
<dbReference type="KEGG" id="ssck:SPSK_02959"/>
<feature type="compositionally biased region" description="Basic and acidic residues" evidence="1">
    <location>
        <begin position="1018"/>
        <end position="1028"/>
    </location>
</feature>
<feature type="compositionally biased region" description="Low complexity" evidence="1">
    <location>
        <begin position="415"/>
        <end position="428"/>
    </location>
</feature>
<feature type="region of interest" description="Disordered" evidence="1">
    <location>
        <begin position="760"/>
        <end position="792"/>
    </location>
</feature>
<evidence type="ECO:0000313" key="4">
    <source>
        <dbReference type="Proteomes" id="UP000033710"/>
    </source>
</evidence>
<dbReference type="VEuPathDB" id="FungiDB:SPSK_02959"/>
<dbReference type="GeneID" id="27665082"/>
<dbReference type="PROSITE" id="PS00028">
    <property type="entry name" value="ZINC_FINGER_C2H2_1"/>
    <property type="match status" value="1"/>
</dbReference>
<proteinExistence type="predicted"/>
<dbReference type="AlphaFoldDB" id="A0A0F2LY68"/>
<dbReference type="InterPro" id="IPR011051">
    <property type="entry name" value="RmlC_Cupin_sf"/>
</dbReference>
<dbReference type="OrthoDB" id="3545073at2759"/>
<evidence type="ECO:0000256" key="1">
    <source>
        <dbReference type="SAM" id="MobiDB-lite"/>
    </source>
</evidence>
<reference evidence="3 4" key="2">
    <citation type="journal article" date="2015" name="Eukaryot. Cell">
        <title>Asexual propagation of a virulent clone complex in a human and feline outbreak of sporotrichosis.</title>
        <authorList>
            <person name="Teixeira Mde M."/>
            <person name="Rodrigues A.M."/>
            <person name="Tsui C.K."/>
            <person name="de Almeida L.G."/>
            <person name="Van Diepeningen A.D."/>
            <person name="van den Ende B.G."/>
            <person name="Fernandes G.F."/>
            <person name="Kano R."/>
            <person name="Hamelin R.C."/>
            <person name="Lopes-Bezerra L.M."/>
            <person name="Vasconcelos A.T."/>
            <person name="de Hoog S."/>
            <person name="de Camargo Z.P."/>
            <person name="Felipe M.S."/>
        </authorList>
    </citation>
    <scope>NUCLEOTIDE SEQUENCE [LARGE SCALE GENOMIC DNA]</scope>
    <source>
        <strain evidence="3 4">1099-18</strain>
    </source>
</reference>
<dbReference type="Pfam" id="PF12511">
    <property type="entry name" value="DUF3716"/>
    <property type="match status" value="1"/>
</dbReference>
<gene>
    <name evidence="3" type="ORF">SPSK_02959</name>
</gene>
<comment type="caution">
    <text evidence="3">The sequence shown here is derived from an EMBL/GenBank/DDBJ whole genome shotgun (WGS) entry which is preliminary data.</text>
</comment>
<organism evidence="3 4">
    <name type="scientific">Sporothrix schenckii 1099-18</name>
    <dbReference type="NCBI Taxonomy" id="1397361"/>
    <lineage>
        <taxon>Eukaryota</taxon>
        <taxon>Fungi</taxon>
        <taxon>Dikarya</taxon>
        <taxon>Ascomycota</taxon>
        <taxon>Pezizomycotina</taxon>
        <taxon>Sordariomycetes</taxon>
        <taxon>Sordariomycetidae</taxon>
        <taxon>Ophiostomatales</taxon>
        <taxon>Ophiostomataceae</taxon>
        <taxon>Sporothrix</taxon>
    </lineage>
</organism>
<feature type="region of interest" description="Disordered" evidence="1">
    <location>
        <begin position="209"/>
        <end position="359"/>
    </location>
</feature>
<feature type="compositionally biased region" description="Low complexity" evidence="1">
    <location>
        <begin position="224"/>
        <end position="248"/>
    </location>
</feature>
<reference evidence="3 4" key="1">
    <citation type="journal article" date="2014" name="BMC Genomics">
        <title>Comparative genomics of the major fungal agents of human and animal Sporotrichosis: Sporothrix schenckii and Sporothrix brasiliensis.</title>
        <authorList>
            <person name="Teixeira M.M."/>
            <person name="de Almeida L.G."/>
            <person name="Kubitschek-Barreira P."/>
            <person name="Alves F.L."/>
            <person name="Kioshima E.S."/>
            <person name="Abadio A.K."/>
            <person name="Fernandes L."/>
            <person name="Derengowski L.S."/>
            <person name="Ferreira K.S."/>
            <person name="Souza R.C."/>
            <person name="Ruiz J.C."/>
            <person name="de Andrade N.C."/>
            <person name="Paes H.C."/>
            <person name="Nicola A.M."/>
            <person name="Albuquerque P."/>
            <person name="Gerber A.L."/>
            <person name="Martins V.P."/>
            <person name="Peconick L.D."/>
            <person name="Neto A.V."/>
            <person name="Chaucanez C.B."/>
            <person name="Silva P.A."/>
            <person name="Cunha O.L."/>
            <person name="de Oliveira F.F."/>
            <person name="dos Santos T.C."/>
            <person name="Barros A.L."/>
            <person name="Soares M.A."/>
            <person name="de Oliveira L.M."/>
            <person name="Marini M.M."/>
            <person name="Villalobos-Duno H."/>
            <person name="Cunha M.M."/>
            <person name="de Hoog S."/>
            <person name="da Silveira J.F."/>
            <person name="Henrissat B."/>
            <person name="Nino-Vega G.A."/>
            <person name="Cisalpino P.S."/>
            <person name="Mora-Montes H.M."/>
            <person name="Almeida S.R."/>
            <person name="Stajich J.E."/>
            <person name="Lopes-Bezerra L.M."/>
            <person name="Vasconcelos A.T."/>
            <person name="Felipe M.S."/>
        </authorList>
    </citation>
    <scope>NUCLEOTIDE SEQUENCE [LARGE SCALE GENOMIC DNA]</scope>
    <source>
        <strain evidence="3 4">1099-18</strain>
    </source>
</reference>
<name>A0A0F2LY68_SPOSC</name>
<feature type="region of interest" description="Disordered" evidence="1">
    <location>
        <begin position="24"/>
        <end position="85"/>
    </location>
</feature>
<dbReference type="InterPro" id="IPR022190">
    <property type="entry name" value="DUF3716"/>
</dbReference>
<feature type="domain" description="C2H2-type" evidence="2">
    <location>
        <begin position="678"/>
        <end position="701"/>
    </location>
</feature>
<feature type="compositionally biased region" description="Low complexity" evidence="1">
    <location>
        <begin position="67"/>
        <end position="81"/>
    </location>
</feature>
<dbReference type="RefSeq" id="XP_016585093.1">
    <property type="nucleotide sequence ID" value="XM_016729805.1"/>
</dbReference>
<sequence>MPELPRTTAPATASASAGVMNSVLPALSDRRSSTSTVLKHPSPVAPASKPATLPATHLAGHAVTGQSHTMATPSSATSTSPTRHRVPLPSDVASNAPSGHGVAHPPMGLFKHAAIPHSDEPQQPEAATGTRPAVLPLKDPAAEKEVHKNPLPQNKQSTLRVTTVSPAAPPVLASLTKASPSPISPSAIFFGLQSGSNDHASPRLAYKMKRTGRPGILPPNLKYSTGSRTPPTSSGSTPTRTPTDTPPKSFRDGLGIKTQPPPLPHSRLSAPTDPNPAFVESDLVSNASSPPRRVARQQNNDTEFLDGPTNRTGVNGLRRRRESAVELAEPPQKRAKTSHSSSSRSNSRRPSSDSDGVVKTAPTLAISLSSGPEFPITSEVLVDTVNPTDSSDSGIEEVSGQADVADVEADRDIVSLSSGQDSDAGGSSSDEDDLTDSVDVGPEDAAAVLSSDSPASYSFAPSGRAYNKYIDKDGTVHGTKGAIIPDGYELWPKRTTPWICPVRTCRKLFPELVSMGGHFSSTDRVCIGVRLQRGHRATNLNDNLDGTLTVVKQVSTKSERLGARVVSQQAPTKLEPLAKPLVSKSAKRSRFGRKNVSATKAHHKETLDSEVAVLSNGVAAQRPPTKSLTAPVKRPTKELLVSASGREYTKTIDGDLGFGVLFPDGYSKSSVPDMPWLCPVRDCQRVFQRIVNLGGHFTRKHRHTLFNDNRDGTLSKVGVHAHMRAFVVSTNKRPASELGPLAPQVPAGAQAKADAFALSHSLPSKPPRPSVLSKSAVRTDGPSPGPGDFAIPRPVDPQATWEYLQSFLAPALRRPAPPKSGYSSLFLAAQRVRDIKWNERRVVPVGGHTTASIVSALIQMSGDWVPNPCDCCRSGQGLYDGCIIASSKGTADMNVAFSKCANCVERKIPCSLHPIFRPRFAKLFPHLNYDAAYRYARSGNFGFSETMAVSQPQRLKAVTAGNVRRERGSATEAGGGGGGADSGPDPASSDDEPLARGVPHRAGQKARPARVAGFQQHEPNKLRLDGRDRRRSGRVAGKEVDVLPTGRTATSSSSSFSSSAMALSRPHTNTASSSRLATTSSDSALMAAGNVQPGGADALEMEDWEVAPGRVQSKAHENIAFSNAYLTSNQMVPIDHNMSYRVEVVRPGQLVSFNADERAMRMCMLAAGKLRVVVGEDRFVMGPNGMFRVKPGTSFGVENRQYIDAYLHITAWNNIADA</sequence>